<dbReference type="AlphaFoldDB" id="A0A0S4JVT4"/>
<dbReference type="Proteomes" id="UP000051952">
    <property type="component" value="Unassembled WGS sequence"/>
</dbReference>
<organism evidence="1 2">
    <name type="scientific">Bodo saltans</name>
    <name type="common">Flagellated protozoan</name>
    <dbReference type="NCBI Taxonomy" id="75058"/>
    <lineage>
        <taxon>Eukaryota</taxon>
        <taxon>Discoba</taxon>
        <taxon>Euglenozoa</taxon>
        <taxon>Kinetoplastea</taxon>
        <taxon>Metakinetoplastina</taxon>
        <taxon>Eubodonida</taxon>
        <taxon>Bodonidae</taxon>
        <taxon>Bodo</taxon>
    </lineage>
</organism>
<evidence type="ECO:0000313" key="1">
    <source>
        <dbReference type="EMBL" id="CUG93511.1"/>
    </source>
</evidence>
<dbReference type="EMBL" id="CYKH01002159">
    <property type="protein sequence ID" value="CUG93511.1"/>
    <property type="molecule type" value="Genomic_DNA"/>
</dbReference>
<dbReference type="VEuPathDB" id="TriTrypDB:BSAL_43250"/>
<proteinExistence type="predicted"/>
<sequence>MGCGASAPQNAVAASTKAHNAPPELSGKSKFLAFPITAEITHPVSNDRYMMIAYSPVTPPWAFVVVAKNLSNPTAPLLVKDVTDAELTHEKEAQKVSMSWNIFFKAVASEIARVERGGATAVFQADGSMDLECKISLASNVASKKTDHYRCTLQKVADTSANLFKYIATPLSVLYCKRRTDIVERPDTTKERTFGELEATYVRKQSRLKVAQQDVASALALAVPLRAKAATLKVTQRKAVAQASIMQQRHVSKDVNDDWLKKDIFSCDPLCHAEPLTGTLAPSTKNVLKKDTFFFEHIPVYPTPVQQGSSLLTRLQAAETSWEEVKDLPSSLAKHGQGIGVVAAYTLYRFLSESNRRTIDTADLIGLGQDLERLLPPCNSSLHRRAVTVAGAFLNMLANGRLWHRLALSGATLFTAVLASVGLFVHLDGASNALHFHCDTLLSKLYTSAPQQRHAAACLENLVRRYPTLSPLCSSSHLSSIISCASCCDAPMSKEPSRFLRRCKEIRDFGRTVADRSIACGAALAVIFLQQYAMEGSVENSFVDTSLEAQHTAAALQGVPYSAVAHSFRGSDALVDELVDEFTKLFPEAVPPGTSTAITIVVQATMSF</sequence>
<evidence type="ECO:0000313" key="2">
    <source>
        <dbReference type="Proteomes" id="UP000051952"/>
    </source>
</evidence>
<keyword evidence="2" id="KW-1185">Reference proteome</keyword>
<reference evidence="2" key="1">
    <citation type="submission" date="2015-09" db="EMBL/GenBank/DDBJ databases">
        <authorList>
            <consortium name="Pathogen Informatics"/>
        </authorList>
    </citation>
    <scope>NUCLEOTIDE SEQUENCE [LARGE SCALE GENOMIC DNA]</scope>
    <source>
        <strain evidence="2">Lake Konstanz</strain>
    </source>
</reference>
<accession>A0A0S4JVT4</accession>
<name>A0A0S4JVT4_BODSA</name>
<gene>
    <name evidence="1" type="ORF">BSAL_43250</name>
</gene>
<protein>
    <submittedName>
        <fullName evidence="1">Uncharacterized protein</fullName>
    </submittedName>
</protein>